<dbReference type="GO" id="GO:0005267">
    <property type="term" value="F:potassium channel activity"/>
    <property type="evidence" value="ECO:0007669"/>
    <property type="project" value="UniProtKB-KW"/>
</dbReference>
<feature type="domain" description="RCK N-terminal" evidence="16">
    <location>
        <begin position="272"/>
        <end position="388"/>
    </location>
</feature>
<evidence type="ECO:0000256" key="3">
    <source>
        <dbReference type="ARBA" id="ARBA00022538"/>
    </source>
</evidence>
<dbReference type="InterPro" id="IPR003929">
    <property type="entry name" value="K_chnl_BK_asu"/>
</dbReference>
<feature type="compositionally biased region" description="Basic and acidic residues" evidence="12">
    <location>
        <begin position="768"/>
        <end position="778"/>
    </location>
</feature>
<proteinExistence type="predicted"/>
<comment type="caution">
    <text evidence="17">The sequence shown here is derived from an EMBL/GenBank/DDBJ whole genome shotgun (WGS) entry which is preliminary data.</text>
</comment>
<dbReference type="InterPro" id="IPR047871">
    <property type="entry name" value="K_chnl_Slo-like"/>
</dbReference>
<evidence type="ECO:0000256" key="4">
    <source>
        <dbReference type="ARBA" id="ARBA00022692"/>
    </source>
</evidence>
<feature type="domain" description="RCK N-terminal" evidence="16">
    <location>
        <begin position="657"/>
        <end position="739"/>
    </location>
</feature>
<feature type="transmembrane region" description="Helical" evidence="13">
    <location>
        <begin position="175"/>
        <end position="193"/>
    </location>
</feature>
<evidence type="ECO:0000256" key="6">
    <source>
        <dbReference type="ARBA" id="ARBA00022882"/>
    </source>
</evidence>
<organism evidence="17 18">
    <name type="scientific">Euplotes crassus</name>
    <dbReference type="NCBI Taxonomy" id="5936"/>
    <lineage>
        <taxon>Eukaryota</taxon>
        <taxon>Sar</taxon>
        <taxon>Alveolata</taxon>
        <taxon>Ciliophora</taxon>
        <taxon>Intramacronucleata</taxon>
        <taxon>Spirotrichea</taxon>
        <taxon>Hypotrichia</taxon>
        <taxon>Euplotida</taxon>
        <taxon>Euplotidae</taxon>
        <taxon>Moneuplotes</taxon>
    </lineage>
</organism>
<evidence type="ECO:0000256" key="2">
    <source>
        <dbReference type="ARBA" id="ARBA00022448"/>
    </source>
</evidence>
<dbReference type="EMBL" id="CAMPGE010017402">
    <property type="protein sequence ID" value="CAI2375890.1"/>
    <property type="molecule type" value="Genomic_DNA"/>
</dbReference>
<feature type="transmembrane region" description="Helical" evidence="13">
    <location>
        <begin position="205"/>
        <end position="221"/>
    </location>
</feature>
<feature type="domain" description="Calcium-activated potassium channel BK alpha subunit" evidence="14">
    <location>
        <begin position="417"/>
        <end position="511"/>
    </location>
</feature>
<evidence type="ECO:0000256" key="10">
    <source>
        <dbReference type="ARBA" id="ARBA00023136"/>
    </source>
</evidence>
<gene>
    <name evidence="17" type="ORF">ECRASSUSDP1_LOCUS17256</name>
</gene>
<keyword evidence="18" id="KW-1185">Reference proteome</keyword>
<feature type="region of interest" description="Disordered" evidence="12">
    <location>
        <begin position="745"/>
        <end position="778"/>
    </location>
</feature>
<feature type="compositionally biased region" description="Polar residues" evidence="12">
    <location>
        <begin position="747"/>
        <end position="762"/>
    </location>
</feature>
<evidence type="ECO:0000256" key="9">
    <source>
        <dbReference type="ARBA" id="ARBA00023065"/>
    </source>
</evidence>
<evidence type="ECO:0000256" key="12">
    <source>
        <dbReference type="SAM" id="MobiDB-lite"/>
    </source>
</evidence>
<keyword evidence="10 13" id="KW-0472">Membrane</keyword>
<dbReference type="Proteomes" id="UP001295684">
    <property type="component" value="Unassembled WGS sequence"/>
</dbReference>
<dbReference type="Pfam" id="PF22614">
    <property type="entry name" value="Slo-like_RCK"/>
    <property type="match status" value="2"/>
</dbReference>
<keyword evidence="8 13" id="KW-1133">Transmembrane helix</keyword>
<evidence type="ECO:0000256" key="1">
    <source>
        <dbReference type="ARBA" id="ARBA00004141"/>
    </source>
</evidence>
<keyword evidence="3" id="KW-0633">Potassium transport</keyword>
<feature type="domain" description="Ca2+-activated K+ channel Slowpoke-like C-terminal" evidence="15">
    <location>
        <begin position="915"/>
        <end position="973"/>
    </location>
</feature>
<accession>A0AAD2D0H1</accession>
<evidence type="ECO:0000259" key="14">
    <source>
        <dbReference type="Pfam" id="PF03493"/>
    </source>
</evidence>
<dbReference type="GO" id="GO:0034702">
    <property type="term" value="C:monoatomic ion channel complex"/>
    <property type="evidence" value="ECO:0007669"/>
    <property type="project" value="UniProtKB-KW"/>
</dbReference>
<evidence type="ECO:0000256" key="8">
    <source>
        <dbReference type="ARBA" id="ARBA00022989"/>
    </source>
</evidence>
<feature type="transmembrane region" description="Helical" evidence="13">
    <location>
        <begin position="86"/>
        <end position="105"/>
    </location>
</feature>
<evidence type="ECO:0000313" key="18">
    <source>
        <dbReference type="Proteomes" id="UP001295684"/>
    </source>
</evidence>
<sequence length="1123" mass="129675">MIVNRGRRKPKSESDIIFEDMIDSNKSNKATPMRLQCRKMIESPKCRFPVDLVNGTLTCIISAFYICSTYDEEGFQTSSLDWFDYFSFLSHCYLFIEFILRMYVCRSLLTSILSMESFLDMLTTFPYIVVHLYNGITNNDHTNIAIALTRMFDTWRLFSLYKFLKYVEDEDNRKLLNNCHIIFCLVICSSALLDTVDAPDLPFHHTYFFVMTTVSIIGYGNDLTTTGVRITIICLIICGIIIVPSKAGEVVNLISKRSAYADYKYKIISKVPHVVIIGSVNAKNAINFFEEYFHEDHGKNETRHCIIIKSTRPDKKMESLLGNDKYISKVHYIEGNPHEKKTFNRARLDKATHVVIMSNILTSDPAKEDANTILQAMVLKKYLKQHEHSKCQLRLQLLKPESIMHYELSLNKETKNDQIVCIENLKLSLLAKSCTTPGLISLISNLIKSCDDPPERNKLPKEREWEWLPEYWQGKSHEIYRVLIPKSTLDKNFNELSNYIYKNYNNILFAIEIVEMDKDSGPILLNPGTFNNQILNNSKANFRYYGYLIADSLEEAEKIFNVADIIENENADMYLNLGHMEDHLVRHDSDRKILDPRYESIDISGDSDAYDADEEEENELDVENLEGDWIHFCHLTQNPVKFEDIKFSTLKDSKLAKDHIIICGIVENIRGFVIPLRTLHLRNISPIVIFNEEEPSQQLWSQLSRFPQIYFVRGSALKESDLDKINLEEAKQVVILSPMLGTKTTKEPYSNTGKNPKKNNSLPEAEDSMLKEDNKDDDAIKEKKEKEEENLMDAQTIFKYNIIKRHADVKIITELYSHENLAYLDSPNIYHVMNEYGYDQTPIFASGQVYSSSLMDSLVCQACYNSALITVLRQLVIGETRRSFQKKNMMIFGKEFNKIKSSNLYHVRVPMHLIGETFGTLYKQFSLEKQMIPLGLYRNDFFTKEKEDTNINYVVTNPAYDTPLQETDFVFVLCHEDPEEVKMTENDNVDIEEDRILTKTSDLAAKKELLNSLKNDPSKAISQKEKTLLRKAEAASLNPNASTMNPSNQQMAFTTNNNFYTKKAKQEFHEGLTSIQTQIGRMLGDIVKIHKDLNRKSSNMIKDITNDLEDIMEKVLEKEQNKS</sequence>
<evidence type="ECO:0000259" key="15">
    <source>
        <dbReference type="Pfam" id="PF21014"/>
    </source>
</evidence>
<dbReference type="Pfam" id="PF21014">
    <property type="entry name" value="Slowpoke_C"/>
    <property type="match status" value="1"/>
</dbReference>
<evidence type="ECO:0000256" key="11">
    <source>
        <dbReference type="ARBA" id="ARBA00023303"/>
    </source>
</evidence>
<protein>
    <submittedName>
        <fullName evidence="17">Uncharacterized protein</fullName>
    </submittedName>
</protein>
<dbReference type="Gene3D" id="1.20.120.350">
    <property type="entry name" value="Voltage-gated potassium channels. Chain C"/>
    <property type="match status" value="1"/>
</dbReference>
<dbReference type="Gene3D" id="1.10.287.70">
    <property type="match status" value="1"/>
</dbReference>
<keyword evidence="9" id="KW-0406">Ion transport</keyword>
<dbReference type="SUPFAM" id="SSF81324">
    <property type="entry name" value="Voltage-gated potassium channels"/>
    <property type="match status" value="1"/>
</dbReference>
<keyword evidence="11" id="KW-0407">Ion channel</keyword>
<dbReference type="InterPro" id="IPR003148">
    <property type="entry name" value="RCK_N"/>
</dbReference>
<name>A0AAD2D0H1_EUPCR</name>
<dbReference type="Pfam" id="PF03493">
    <property type="entry name" value="BK_channel_a"/>
    <property type="match status" value="1"/>
</dbReference>
<feature type="transmembrane region" description="Helical" evidence="13">
    <location>
        <begin position="228"/>
        <end position="247"/>
    </location>
</feature>
<evidence type="ECO:0000259" key="16">
    <source>
        <dbReference type="Pfam" id="PF22614"/>
    </source>
</evidence>
<dbReference type="PANTHER" id="PTHR10027:SF10">
    <property type="entry name" value="SLOWPOKE 2, ISOFORM D"/>
    <property type="match status" value="1"/>
</dbReference>
<reference evidence="17" key="1">
    <citation type="submission" date="2023-07" db="EMBL/GenBank/DDBJ databases">
        <authorList>
            <consortium name="AG Swart"/>
            <person name="Singh M."/>
            <person name="Singh A."/>
            <person name="Seah K."/>
            <person name="Emmerich C."/>
        </authorList>
    </citation>
    <scope>NUCLEOTIDE SEQUENCE</scope>
    <source>
        <strain evidence="17">DP1</strain>
    </source>
</reference>
<dbReference type="AlphaFoldDB" id="A0AAD2D0H1"/>
<keyword evidence="7" id="KW-0630">Potassium</keyword>
<keyword evidence="6" id="KW-0851">Voltage-gated channel</keyword>
<keyword evidence="5" id="KW-0631">Potassium channel</keyword>
<feature type="transmembrane region" description="Helical" evidence="13">
    <location>
        <begin position="48"/>
        <end position="66"/>
    </location>
</feature>
<dbReference type="InterPro" id="IPR048735">
    <property type="entry name" value="Slowpoke-like_C"/>
</dbReference>
<keyword evidence="2" id="KW-0813">Transport</keyword>
<dbReference type="PANTHER" id="PTHR10027">
    <property type="entry name" value="CALCIUM-ACTIVATED POTASSIUM CHANNEL ALPHA CHAIN"/>
    <property type="match status" value="1"/>
</dbReference>
<keyword evidence="4 13" id="KW-0812">Transmembrane</keyword>
<dbReference type="InterPro" id="IPR027359">
    <property type="entry name" value="Volt_channel_dom_sf"/>
</dbReference>
<evidence type="ECO:0000256" key="5">
    <source>
        <dbReference type="ARBA" id="ARBA00022826"/>
    </source>
</evidence>
<evidence type="ECO:0000313" key="17">
    <source>
        <dbReference type="EMBL" id="CAI2375890.1"/>
    </source>
</evidence>
<dbReference type="Gene3D" id="3.40.50.720">
    <property type="entry name" value="NAD(P)-binding Rossmann-like Domain"/>
    <property type="match status" value="2"/>
</dbReference>
<evidence type="ECO:0000256" key="13">
    <source>
        <dbReference type="SAM" id="Phobius"/>
    </source>
</evidence>
<comment type="subcellular location">
    <subcellularLocation>
        <location evidence="1">Membrane</location>
        <topology evidence="1">Multi-pass membrane protein</topology>
    </subcellularLocation>
</comment>
<evidence type="ECO:0000256" key="7">
    <source>
        <dbReference type="ARBA" id="ARBA00022958"/>
    </source>
</evidence>